<feature type="non-terminal residue" evidence="2">
    <location>
        <position position="53"/>
    </location>
</feature>
<dbReference type="GO" id="GO:0004674">
    <property type="term" value="F:protein serine/threonine kinase activity"/>
    <property type="evidence" value="ECO:0007669"/>
    <property type="project" value="TreeGrafter"/>
</dbReference>
<dbReference type="PANTHER" id="PTHR11139:SF9">
    <property type="entry name" value="SERINE_THREONINE-PROTEIN KINASE MTOR"/>
    <property type="match status" value="1"/>
</dbReference>
<dbReference type="PANTHER" id="PTHR11139">
    <property type="entry name" value="ATAXIA TELANGIECTASIA MUTATED ATM -RELATED"/>
    <property type="match status" value="1"/>
</dbReference>
<protein>
    <recommendedName>
        <fullName evidence="1">PI3K/PI4K catalytic domain-containing protein</fullName>
    </recommendedName>
</protein>
<dbReference type="GO" id="GO:0005737">
    <property type="term" value="C:cytoplasm"/>
    <property type="evidence" value="ECO:0007669"/>
    <property type="project" value="TreeGrafter"/>
</dbReference>
<keyword evidence="3" id="KW-1185">Reference proteome</keyword>
<dbReference type="EMBL" id="LZPO01084689">
    <property type="protein sequence ID" value="OBS67435.1"/>
    <property type="molecule type" value="Genomic_DNA"/>
</dbReference>
<evidence type="ECO:0000313" key="3">
    <source>
        <dbReference type="Proteomes" id="UP000092124"/>
    </source>
</evidence>
<dbReference type="InterPro" id="IPR000403">
    <property type="entry name" value="PI3/4_kinase_cat_dom"/>
</dbReference>
<organism evidence="2 3">
    <name type="scientific">Neotoma lepida</name>
    <name type="common">Desert woodrat</name>
    <dbReference type="NCBI Taxonomy" id="56216"/>
    <lineage>
        <taxon>Eukaryota</taxon>
        <taxon>Metazoa</taxon>
        <taxon>Chordata</taxon>
        <taxon>Craniata</taxon>
        <taxon>Vertebrata</taxon>
        <taxon>Euteleostomi</taxon>
        <taxon>Mammalia</taxon>
        <taxon>Eutheria</taxon>
        <taxon>Euarchontoglires</taxon>
        <taxon>Glires</taxon>
        <taxon>Rodentia</taxon>
        <taxon>Myomorpha</taxon>
        <taxon>Muroidea</taxon>
        <taxon>Cricetidae</taxon>
        <taxon>Neotominae</taxon>
        <taxon>Neotoma</taxon>
    </lineage>
</organism>
<dbReference type="PROSITE" id="PS50290">
    <property type="entry name" value="PI3_4_KINASE_3"/>
    <property type="match status" value="1"/>
</dbReference>
<dbReference type="OrthoDB" id="2250022at2759"/>
<dbReference type="Pfam" id="PF00454">
    <property type="entry name" value="PI3_PI4_kinase"/>
    <property type="match status" value="1"/>
</dbReference>
<gene>
    <name evidence="2" type="ORF">A6R68_04024</name>
</gene>
<name>A0A1A6GP04_NEOLE</name>
<comment type="caution">
    <text evidence="2">The sequence shown here is derived from an EMBL/GenBank/DDBJ whole genome shotgun (WGS) entry which is preliminary data.</text>
</comment>
<dbReference type="GO" id="GO:0016242">
    <property type="term" value="P:negative regulation of macroautophagy"/>
    <property type="evidence" value="ECO:0007669"/>
    <property type="project" value="TreeGrafter"/>
</dbReference>
<proteinExistence type="predicted"/>
<sequence length="53" mass="6216">MTTSIQRYAVIPLSTNSGLIGWVPHCDTLHALIRDYREKKKILLNIEHRIMLR</sequence>
<evidence type="ECO:0000313" key="2">
    <source>
        <dbReference type="EMBL" id="OBS67435.1"/>
    </source>
</evidence>
<accession>A0A1A6GP04</accession>
<dbReference type="GO" id="GO:0038202">
    <property type="term" value="P:TORC1 signaling"/>
    <property type="evidence" value="ECO:0007669"/>
    <property type="project" value="TreeGrafter"/>
</dbReference>
<dbReference type="InterPro" id="IPR011009">
    <property type="entry name" value="Kinase-like_dom_sf"/>
</dbReference>
<dbReference type="STRING" id="56216.A0A1A6GP04"/>
<dbReference type="InterPro" id="IPR050517">
    <property type="entry name" value="DDR_Repair_Kinase"/>
</dbReference>
<dbReference type="GO" id="GO:0005634">
    <property type="term" value="C:nucleus"/>
    <property type="evidence" value="ECO:0007669"/>
    <property type="project" value="TreeGrafter"/>
</dbReference>
<dbReference type="SUPFAM" id="SSF56112">
    <property type="entry name" value="Protein kinase-like (PK-like)"/>
    <property type="match status" value="1"/>
</dbReference>
<reference evidence="2 3" key="1">
    <citation type="submission" date="2016-06" db="EMBL/GenBank/DDBJ databases">
        <title>The Draft Genome Sequence and Annotation of the Desert Woodrat Neotoma lepida.</title>
        <authorList>
            <person name="Campbell M."/>
            <person name="Oakeson K.F."/>
            <person name="Yandell M."/>
            <person name="Halpert J.R."/>
            <person name="Dearing D."/>
        </authorList>
    </citation>
    <scope>NUCLEOTIDE SEQUENCE [LARGE SCALE GENOMIC DNA]</scope>
    <source>
        <strain evidence="2">417</strain>
        <tissue evidence="2">Liver</tissue>
    </source>
</reference>
<evidence type="ECO:0000259" key="1">
    <source>
        <dbReference type="PROSITE" id="PS50290"/>
    </source>
</evidence>
<feature type="domain" description="PI3K/PI4K catalytic" evidence="1">
    <location>
        <begin position="1"/>
        <end position="53"/>
    </location>
</feature>
<dbReference type="AlphaFoldDB" id="A0A1A6GP04"/>
<dbReference type="GO" id="GO:0031931">
    <property type="term" value="C:TORC1 complex"/>
    <property type="evidence" value="ECO:0007669"/>
    <property type="project" value="TreeGrafter"/>
</dbReference>
<dbReference type="Proteomes" id="UP000092124">
    <property type="component" value="Unassembled WGS sequence"/>
</dbReference>
<dbReference type="GO" id="GO:0031932">
    <property type="term" value="C:TORC2 complex"/>
    <property type="evidence" value="ECO:0007669"/>
    <property type="project" value="TreeGrafter"/>
</dbReference>